<dbReference type="Proteomes" id="UP001165121">
    <property type="component" value="Unassembled WGS sequence"/>
</dbReference>
<evidence type="ECO:0000313" key="1">
    <source>
        <dbReference type="EMBL" id="GMF51205.1"/>
    </source>
</evidence>
<reference evidence="1" key="1">
    <citation type="submission" date="2023-04" db="EMBL/GenBank/DDBJ databases">
        <title>Phytophthora fragariaefolia NBRC 109709.</title>
        <authorList>
            <person name="Ichikawa N."/>
            <person name="Sato H."/>
            <person name="Tonouchi N."/>
        </authorList>
    </citation>
    <scope>NUCLEOTIDE SEQUENCE</scope>
    <source>
        <strain evidence="1">NBRC 109709</strain>
    </source>
</reference>
<evidence type="ECO:0000313" key="2">
    <source>
        <dbReference type="Proteomes" id="UP001165121"/>
    </source>
</evidence>
<proteinExistence type="predicted"/>
<dbReference type="AlphaFoldDB" id="A0A9W6Y395"/>
<name>A0A9W6Y395_9STRA</name>
<sequence>MMAPTIDTVHGGRVRIAVLNVEGRREKLPARKALGTWIPVEDEMQILSLNGELERARVAEWVATLRKEDAAPLKNEEQLDIGEMEAADRDLIVTLLRQYADIVEKKEGCPSLSTTGVVHHINTG</sequence>
<comment type="caution">
    <text evidence="1">The sequence shown here is derived from an EMBL/GenBank/DDBJ whole genome shotgun (WGS) entry which is preliminary data.</text>
</comment>
<organism evidence="1 2">
    <name type="scientific">Phytophthora fragariaefolia</name>
    <dbReference type="NCBI Taxonomy" id="1490495"/>
    <lineage>
        <taxon>Eukaryota</taxon>
        <taxon>Sar</taxon>
        <taxon>Stramenopiles</taxon>
        <taxon>Oomycota</taxon>
        <taxon>Peronosporomycetes</taxon>
        <taxon>Peronosporales</taxon>
        <taxon>Peronosporaceae</taxon>
        <taxon>Phytophthora</taxon>
    </lineage>
</organism>
<dbReference type="OrthoDB" id="122579at2759"/>
<gene>
    <name evidence="1" type="ORF">Pfra01_002063600</name>
</gene>
<dbReference type="EMBL" id="BSXT01002837">
    <property type="protein sequence ID" value="GMF51205.1"/>
    <property type="molecule type" value="Genomic_DNA"/>
</dbReference>
<accession>A0A9W6Y395</accession>
<protein>
    <submittedName>
        <fullName evidence="1">Unnamed protein product</fullName>
    </submittedName>
</protein>
<keyword evidence="2" id="KW-1185">Reference proteome</keyword>